<dbReference type="Pfam" id="PF14332">
    <property type="entry name" value="DUF4388"/>
    <property type="match status" value="1"/>
</dbReference>
<organism evidence="3 4">
    <name type="scientific">Calidithermus terrae</name>
    <dbReference type="NCBI Taxonomy" id="1408545"/>
    <lineage>
        <taxon>Bacteria</taxon>
        <taxon>Thermotogati</taxon>
        <taxon>Deinococcota</taxon>
        <taxon>Deinococci</taxon>
        <taxon>Thermales</taxon>
        <taxon>Thermaceae</taxon>
        <taxon>Calidithermus</taxon>
    </lineage>
</organism>
<evidence type="ECO:0000313" key="4">
    <source>
        <dbReference type="Proteomes" id="UP000265715"/>
    </source>
</evidence>
<dbReference type="PANTHER" id="PTHR36304:SF4">
    <property type="entry name" value="DUF4388 DOMAIN-CONTAINING PROTEIN"/>
    <property type="match status" value="1"/>
</dbReference>
<comment type="caution">
    <text evidence="3">The sequence shown here is derived from an EMBL/GenBank/DDBJ whole genome shotgun (WGS) entry which is preliminary data.</text>
</comment>
<reference evidence="3 4" key="1">
    <citation type="submission" date="2018-08" db="EMBL/GenBank/DDBJ databases">
        <title>Meiothermus terrae DSM 26712 genome sequencing project.</title>
        <authorList>
            <person name="Da Costa M.S."/>
            <person name="Albuquerque L."/>
            <person name="Raposo P."/>
            <person name="Froufe H.J.C."/>
            <person name="Barroso C.S."/>
            <person name="Egas C."/>
        </authorList>
    </citation>
    <scope>NUCLEOTIDE SEQUENCE [LARGE SCALE GENOMIC DNA]</scope>
    <source>
        <strain evidence="3 4">DSM 26712</strain>
    </source>
</reference>
<proteinExistence type="predicted"/>
<dbReference type="InterPro" id="IPR011006">
    <property type="entry name" value="CheY-like_superfamily"/>
</dbReference>
<evidence type="ECO:0000313" key="3">
    <source>
        <dbReference type="EMBL" id="RIH81741.1"/>
    </source>
</evidence>
<dbReference type="RefSeq" id="WP_119315965.1">
    <property type="nucleotide sequence ID" value="NZ_QXDL01000153.1"/>
</dbReference>
<name>A0A399EHK3_9DEIN</name>
<gene>
    <name evidence="3" type="ORF">Mterra_02997</name>
</gene>
<dbReference type="AlphaFoldDB" id="A0A399EHK3"/>
<dbReference type="SUPFAM" id="SSF52172">
    <property type="entry name" value="CheY-like"/>
    <property type="match status" value="1"/>
</dbReference>
<evidence type="ECO:0000259" key="2">
    <source>
        <dbReference type="PROSITE" id="PS50110"/>
    </source>
</evidence>
<dbReference type="OrthoDB" id="24962at2"/>
<dbReference type="GO" id="GO:0000160">
    <property type="term" value="P:phosphorelay signal transduction system"/>
    <property type="evidence" value="ECO:0007669"/>
    <property type="project" value="InterPro"/>
</dbReference>
<evidence type="ECO:0000256" key="1">
    <source>
        <dbReference type="PROSITE-ProRule" id="PRU00169"/>
    </source>
</evidence>
<dbReference type="InterPro" id="IPR025497">
    <property type="entry name" value="PatA-like_N"/>
</dbReference>
<protein>
    <recommendedName>
        <fullName evidence="2">Response regulatory domain-containing protein</fullName>
    </recommendedName>
</protein>
<dbReference type="PANTHER" id="PTHR36304">
    <property type="entry name" value="DOMAIN GTPASE-ACTIVATING PROTEIN, PUTATIVE-RELATED-RELATED"/>
    <property type="match status" value="1"/>
</dbReference>
<comment type="caution">
    <text evidence="1">Lacks conserved residue(s) required for the propagation of feature annotation.</text>
</comment>
<dbReference type="Gene3D" id="3.40.50.2300">
    <property type="match status" value="1"/>
</dbReference>
<accession>A0A399EHK3</accession>
<dbReference type="InterPro" id="IPR001789">
    <property type="entry name" value="Sig_transdc_resp-reg_receiver"/>
</dbReference>
<sequence>MKALIVAANLESTRALQQAFIQSGFEIQTETSALYALTLLERNRPDVVVSLAQLSDMSGVEFYELVRSDEALRFVAFILLSPQSPPNVSRIDSVMPPAVIPGEVVRQAYQKVLEVTRQTYEVSSASPVREAIQGVLGDISLFDLAQWLARSAKTGRLVVHLDPHHATLYFLKGQLIHAQFGDKSGEDAVLHLMIQAETNRDGSFGFEPKDASDLFLEPVTIHKSTDQLLLSLAVEIDHRQAGSSLN</sequence>
<dbReference type="PROSITE" id="PS50110">
    <property type="entry name" value="RESPONSE_REGULATORY"/>
    <property type="match status" value="1"/>
</dbReference>
<dbReference type="EMBL" id="QXDL01000153">
    <property type="protein sequence ID" value="RIH81741.1"/>
    <property type="molecule type" value="Genomic_DNA"/>
</dbReference>
<dbReference type="Proteomes" id="UP000265715">
    <property type="component" value="Unassembled WGS sequence"/>
</dbReference>
<feature type="domain" description="Response regulatory" evidence="2">
    <location>
        <begin position="2"/>
        <end position="112"/>
    </location>
</feature>
<keyword evidence="4" id="KW-1185">Reference proteome</keyword>